<accession>A0A7H9CGI0</accession>
<dbReference type="NCBIfam" id="TIGR02532">
    <property type="entry name" value="IV_pilin_GFxxxE"/>
    <property type="match status" value="1"/>
</dbReference>
<organism evidence="1 2">
    <name type="scientific">Candidatus Campylobacter infans</name>
    <dbReference type="NCBI Taxonomy" id="2561898"/>
    <lineage>
        <taxon>Bacteria</taxon>
        <taxon>Pseudomonadati</taxon>
        <taxon>Campylobacterota</taxon>
        <taxon>Epsilonproteobacteria</taxon>
        <taxon>Campylobacterales</taxon>
        <taxon>Campylobacteraceae</taxon>
        <taxon>Campylobacter</taxon>
    </lineage>
</organism>
<gene>
    <name evidence="1" type="ORF">CINF_0549</name>
</gene>
<keyword evidence="2" id="KW-1185">Reference proteome</keyword>
<dbReference type="KEGG" id="cinf:CINF_0549"/>
<sequence>MKKAFTMIELIFVILILGVLAAVALPKLAATRDDAEVVKAASDLTTAISDISTYYTAKGKFATNIHDMTRAIVALNANNGVLKIKGGDCAQIRVINAGDATDTTSPARASKIIIDFSQTANKDDAACLMLRKFPSIKNMCAKGDDEIIDECEIIVSGFDTNW</sequence>
<dbReference type="EMBL" id="CP049075">
    <property type="protein sequence ID" value="QLI05072.1"/>
    <property type="molecule type" value="Genomic_DNA"/>
</dbReference>
<dbReference type="Pfam" id="PF07963">
    <property type="entry name" value="N_methyl"/>
    <property type="match status" value="1"/>
</dbReference>
<reference evidence="1 2" key="1">
    <citation type="submission" date="2020-02" db="EMBL/GenBank/DDBJ databases">
        <title>Complete genome sequence of the novel Campylobacter species Candidatus Campylobacter infans.</title>
        <authorList>
            <person name="Duim B."/>
            <person name="Zomer A."/>
            <person name="van der Graaf L."/>
            <person name="Wagenaar J."/>
        </authorList>
    </citation>
    <scope>NUCLEOTIDE SEQUENCE [LARGE SCALE GENOMIC DNA]</scope>
    <source>
        <strain evidence="1 2">19S00001</strain>
    </source>
</reference>
<dbReference type="RefSeq" id="WP_179975657.1">
    <property type="nucleotide sequence ID" value="NZ_CP049075.1"/>
</dbReference>
<evidence type="ECO:0000313" key="2">
    <source>
        <dbReference type="Proteomes" id="UP000509414"/>
    </source>
</evidence>
<dbReference type="Gene3D" id="3.30.700.10">
    <property type="entry name" value="Glycoprotein, Type 4 Pilin"/>
    <property type="match status" value="1"/>
</dbReference>
<dbReference type="InterPro" id="IPR012902">
    <property type="entry name" value="N_methyl_site"/>
</dbReference>
<evidence type="ECO:0000313" key="1">
    <source>
        <dbReference type="EMBL" id="QLI05072.1"/>
    </source>
</evidence>
<dbReference type="AlphaFoldDB" id="A0A7H9CGI0"/>
<proteinExistence type="predicted"/>
<name>A0A7H9CGI0_9BACT</name>
<dbReference type="InterPro" id="IPR045584">
    <property type="entry name" value="Pilin-like"/>
</dbReference>
<protein>
    <submittedName>
        <fullName evidence="1">Putative type II secretion system protein</fullName>
    </submittedName>
</protein>
<dbReference type="Proteomes" id="UP000509414">
    <property type="component" value="Chromosome"/>
</dbReference>
<dbReference type="SUPFAM" id="SSF54523">
    <property type="entry name" value="Pili subunits"/>
    <property type="match status" value="1"/>
</dbReference>